<dbReference type="GO" id="GO:0008270">
    <property type="term" value="F:zinc ion binding"/>
    <property type="evidence" value="ECO:0007669"/>
    <property type="project" value="UniProtKB-KW"/>
</dbReference>
<dbReference type="Gene3D" id="6.10.140.2220">
    <property type="match status" value="1"/>
</dbReference>
<dbReference type="PROSITE" id="PS50865">
    <property type="entry name" value="ZF_MYND_2"/>
    <property type="match status" value="1"/>
</dbReference>
<evidence type="ECO:0000256" key="4">
    <source>
        <dbReference type="PROSITE-ProRule" id="PRU00134"/>
    </source>
</evidence>
<evidence type="ECO:0000313" key="6">
    <source>
        <dbReference type="EMBL" id="KZV79797.1"/>
    </source>
</evidence>
<keyword evidence="3" id="KW-0862">Zinc</keyword>
<accession>A0A165B4F3</accession>
<dbReference type="SUPFAM" id="SSF144232">
    <property type="entry name" value="HIT/MYND zinc finger-like"/>
    <property type="match status" value="1"/>
</dbReference>
<gene>
    <name evidence="6" type="ORF">EXIGLDRAFT_688264</name>
</gene>
<evidence type="ECO:0000256" key="1">
    <source>
        <dbReference type="ARBA" id="ARBA00022723"/>
    </source>
</evidence>
<dbReference type="PROSITE" id="PS01360">
    <property type="entry name" value="ZF_MYND_1"/>
    <property type="match status" value="1"/>
</dbReference>
<protein>
    <recommendedName>
        <fullName evidence="5">MYND-type domain-containing protein</fullName>
    </recommendedName>
</protein>
<organism evidence="6 7">
    <name type="scientific">Exidia glandulosa HHB12029</name>
    <dbReference type="NCBI Taxonomy" id="1314781"/>
    <lineage>
        <taxon>Eukaryota</taxon>
        <taxon>Fungi</taxon>
        <taxon>Dikarya</taxon>
        <taxon>Basidiomycota</taxon>
        <taxon>Agaricomycotina</taxon>
        <taxon>Agaricomycetes</taxon>
        <taxon>Auriculariales</taxon>
        <taxon>Exidiaceae</taxon>
        <taxon>Exidia</taxon>
    </lineage>
</organism>
<reference evidence="6 7" key="1">
    <citation type="journal article" date="2016" name="Mol. Biol. Evol.">
        <title>Comparative Genomics of Early-Diverging Mushroom-Forming Fungi Provides Insights into the Origins of Lignocellulose Decay Capabilities.</title>
        <authorList>
            <person name="Nagy L.G."/>
            <person name="Riley R."/>
            <person name="Tritt A."/>
            <person name="Adam C."/>
            <person name="Daum C."/>
            <person name="Floudas D."/>
            <person name="Sun H."/>
            <person name="Yadav J.S."/>
            <person name="Pangilinan J."/>
            <person name="Larsson K.H."/>
            <person name="Matsuura K."/>
            <person name="Barry K."/>
            <person name="Labutti K."/>
            <person name="Kuo R."/>
            <person name="Ohm R.A."/>
            <person name="Bhattacharya S.S."/>
            <person name="Shirouzu T."/>
            <person name="Yoshinaga Y."/>
            <person name="Martin F.M."/>
            <person name="Grigoriev I.V."/>
            <person name="Hibbett D.S."/>
        </authorList>
    </citation>
    <scope>NUCLEOTIDE SEQUENCE [LARGE SCALE GENOMIC DNA]</scope>
    <source>
        <strain evidence="6 7">HHB12029</strain>
    </source>
</reference>
<evidence type="ECO:0000256" key="3">
    <source>
        <dbReference type="ARBA" id="ARBA00022833"/>
    </source>
</evidence>
<dbReference type="STRING" id="1314781.A0A165B4F3"/>
<dbReference type="InterPro" id="IPR002893">
    <property type="entry name" value="Znf_MYND"/>
</dbReference>
<dbReference type="AlphaFoldDB" id="A0A165B4F3"/>
<dbReference type="Pfam" id="PF01753">
    <property type="entry name" value="zf-MYND"/>
    <property type="match status" value="1"/>
</dbReference>
<dbReference type="OrthoDB" id="341421at2759"/>
<keyword evidence="2 4" id="KW-0863">Zinc-finger</keyword>
<evidence type="ECO:0000313" key="7">
    <source>
        <dbReference type="Proteomes" id="UP000077266"/>
    </source>
</evidence>
<proteinExistence type="predicted"/>
<evidence type="ECO:0000256" key="2">
    <source>
        <dbReference type="ARBA" id="ARBA00022771"/>
    </source>
</evidence>
<keyword evidence="1" id="KW-0479">Metal-binding</keyword>
<name>A0A165B4F3_EXIGL</name>
<evidence type="ECO:0000259" key="5">
    <source>
        <dbReference type="PROSITE" id="PS50865"/>
    </source>
</evidence>
<dbReference type="EMBL" id="KV426563">
    <property type="protein sequence ID" value="KZV79797.1"/>
    <property type="molecule type" value="Genomic_DNA"/>
</dbReference>
<feature type="domain" description="MYND-type" evidence="5">
    <location>
        <begin position="241"/>
        <end position="279"/>
    </location>
</feature>
<dbReference type="Proteomes" id="UP000077266">
    <property type="component" value="Unassembled WGS sequence"/>
</dbReference>
<dbReference type="InParanoid" id="A0A165B4F3"/>
<keyword evidence="7" id="KW-1185">Reference proteome</keyword>
<sequence length="284" mass="32148">MSNPVRLPPLKETVGLVSLLAHNARLDNPLPANTDFTDDEFKEVQTQLNAFMVLPPSMRPYIYITFSAKELPTLVRVLRTLSRTTQRKAFSTLIQILSLLEDPKRDPYFRRFLRSPHAVGLPNIIADAFVQGVDWLRPSGPGHICSLIITTLQWCDPELGDDKRASVDASIRQALITKMTAFISAADFGRLDELQRIETQRLLGTLQSIDNMQGPPEGPPGWFMNHTYNWLIEGIPGQEECAVCMEEDHTSWCSRCKTVKYCGTACQTKDWKEGHKLRCFEVTL</sequence>